<dbReference type="AlphaFoldDB" id="A0A093TBD4"/>
<dbReference type="Proteomes" id="UP000032869">
    <property type="component" value="Unassembled WGS sequence"/>
</dbReference>
<accession>A0A093TBD4</accession>
<dbReference type="NCBIfam" id="TIGR03853">
    <property type="entry name" value="matur_matur"/>
    <property type="match status" value="1"/>
</dbReference>
<reference evidence="3 4" key="1">
    <citation type="submission" date="2014-08" db="EMBL/GenBank/DDBJ databases">
        <title>Genome sequences of NCPPB Pectobacterium isolates.</title>
        <authorList>
            <person name="Glover R.H."/>
            <person name="Sapp M."/>
            <person name="Elphinstone J."/>
        </authorList>
    </citation>
    <scope>NUCLEOTIDE SEQUENCE [LARGE SCALE GENOMIC DNA]</scope>
    <source>
        <strain evidence="2 3">NCPPB 2793</strain>
        <strain evidence="1 4">NCPPB 2795</strain>
    </source>
</reference>
<sequence>MSSIHGHEVLQMMIASGESFTTEQLITAIETRFGSAARFHTCSAENMTASMLVQFLSERGKFIPHDTGFTTSASKICQH</sequence>
<dbReference type="eggNOG" id="ENOG50333JI">
    <property type="taxonomic scope" value="Bacteria"/>
</dbReference>
<dbReference type="EMBL" id="JQHM01000001">
    <property type="protein sequence ID" value="KFX07009.1"/>
    <property type="molecule type" value="Genomic_DNA"/>
</dbReference>
<gene>
    <name evidence="2" type="ORF">JV35_05500</name>
    <name evidence="1" type="ORF">KP22_02670</name>
</gene>
<evidence type="ECO:0000313" key="2">
    <source>
        <dbReference type="EMBL" id="KFX22624.1"/>
    </source>
</evidence>
<evidence type="ECO:0008006" key="5">
    <source>
        <dbReference type="Google" id="ProtNLM"/>
    </source>
</evidence>
<dbReference type="STRING" id="55207.KP22_02670"/>
<evidence type="ECO:0000313" key="3">
    <source>
        <dbReference type="Proteomes" id="UP000032869"/>
    </source>
</evidence>
<dbReference type="Proteomes" id="UP000032874">
    <property type="component" value="Unassembled WGS sequence"/>
</dbReference>
<dbReference type="InterPro" id="IPR019620">
    <property type="entry name" value="Metal-bd_prot_put"/>
</dbReference>
<dbReference type="RefSeq" id="WP_039300943.1">
    <property type="nucleotide sequence ID" value="NZ_JAODTE010000001.1"/>
</dbReference>
<dbReference type="EMBL" id="JQHL01000001">
    <property type="protein sequence ID" value="KFX22624.1"/>
    <property type="molecule type" value="Genomic_DNA"/>
</dbReference>
<evidence type="ECO:0000313" key="1">
    <source>
        <dbReference type="EMBL" id="KFX07009.1"/>
    </source>
</evidence>
<evidence type="ECO:0000313" key="4">
    <source>
        <dbReference type="Proteomes" id="UP000032874"/>
    </source>
</evidence>
<keyword evidence="3" id="KW-1185">Reference proteome</keyword>
<name>A0A093TBD4_9GAMM</name>
<proteinExistence type="predicted"/>
<protein>
    <recommendedName>
        <fullName evidence="5">Metal-binding protein</fullName>
    </recommendedName>
</protein>
<comment type="caution">
    <text evidence="1">The sequence shown here is derived from an EMBL/GenBank/DDBJ whole genome shotgun (WGS) entry which is preliminary data.</text>
</comment>
<dbReference type="OrthoDB" id="285410at2"/>
<dbReference type="Pfam" id="PF10678">
    <property type="entry name" value="DUF2492"/>
    <property type="match status" value="1"/>
</dbReference>
<organism evidence="1 4">
    <name type="scientific">Pectobacterium betavasculorum</name>
    <dbReference type="NCBI Taxonomy" id="55207"/>
    <lineage>
        <taxon>Bacteria</taxon>
        <taxon>Pseudomonadati</taxon>
        <taxon>Pseudomonadota</taxon>
        <taxon>Gammaproteobacteria</taxon>
        <taxon>Enterobacterales</taxon>
        <taxon>Pectobacteriaceae</taxon>
        <taxon>Pectobacterium</taxon>
    </lineage>
</organism>